<dbReference type="Proteomes" id="UP000269271">
    <property type="component" value="Unassembled WGS sequence"/>
</dbReference>
<proteinExistence type="predicted"/>
<evidence type="ECO:0000313" key="2">
    <source>
        <dbReference type="Proteomes" id="UP000269271"/>
    </source>
</evidence>
<sequence>MSLLQQGWTCFVGTIGSAMDQRETRARGCIGAQAAAAACIRLSQSGQRNEAWHVSHADLSRFE</sequence>
<dbReference type="AlphaFoldDB" id="A0A3N8S4P0"/>
<name>A0A3N8S4P0_9BURK</name>
<evidence type="ECO:0000313" key="1">
    <source>
        <dbReference type="EMBL" id="RQT35013.1"/>
    </source>
</evidence>
<accession>A0A3N8S4P0</accession>
<organism evidence="1 2">
    <name type="scientific">Burkholderia contaminans</name>
    <dbReference type="NCBI Taxonomy" id="488447"/>
    <lineage>
        <taxon>Bacteria</taxon>
        <taxon>Pseudomonadati</taxon>
        <taxon>Pseudomonadota</taxon>
        <taxon>Betaproteobacteria</taxon>
        <taxon>Burkholderiales</taxon>
        <taxon>Burkholderiaceae</taxon>
        <taxon>Burkholderia</taxon>
        <taxon>Burkholderia cepacia complex</taxon>
    </lineage>
</organism>
<reference evidence="1 2" key="1">
    <citation type="submission" date="2018-08" db="EMBL/GenBank/DDBJ databases">
        <title>Comparative analysis of Burkholderia isolates from Puerto Rico.</title>
        <authorList>
            <person name="Hall C."/>
            <person name="Sahl J."/>
            <person name="Wagner D."/>
        </authorList>
    </citation>
    <scope>NUCLEOTIDE SEQUENCE [LARGE SCALE GENOMIC DNA]</scope>
    <source>
        <strain evidence="1 2">Bp9001</strain>
    </source>
</reference>
<protein>
    <submittedName>
        <fullName evidence="1">Uncharacterized protein</fullName>
    </submittedName>
</protein>
<comment type="caution">
    <text evidence="1">The sequence shown here is derived from an EMBL/GenBank/DDBJ whole genome shotgun (WGS) entry which is preliminary data.</text>
</comment>
<dbReference type="EMBL" id="QTQX01000003">
    <property type="protein sequence ID" value="RQT35013.1"/>
    <property type="molecule type" value="Genomic_DNA"/>
</dbReference>
<gene>
    <name evidence="1" type="ORF">DF037_06690</name>
</gene>